<feature type="domain" description="DUF2357" evidence="1">
    <location>
        <begin position="132"/>
        <end position="381"/>
    </location>
</feature>
<evidence type="ECO:0000313" key="2">
    <source>
        <dbReference type="EMBL" id="ANY72826.1"/>
    </source>
</evidence>
<evidence type="ECO:0000259" key="1">
    <source>
        <dbReference type="Pfam" id="PF09823"/>
    </source>
</evidence>
<name>A0A1B2DYJ9_9BACL</name>
<sequence>MDSPLTGSLNQSVELLRVETNLFNLYIQGKPYHPTVESMQLHRQHDGEWIDTSLQVHSLTSEIKIEQISMFSPETGTLISWQIGEKNWPLFFETQSYELVVEKKQPLALTFHHENASVRQAIKPLGQSILSGILNFQNEVGLTDLELRLGGQAIFQLQLEIFPSKIDYKEDYQAILSDVNRQIYNLSFDFLRKTYHLTGLKETKNQSLTEFFAILQHVFEQLVQAVERIQTSPNYKLVKEMRKVEAARVKKSGKENIAYLTKHPHLLRQDDRIGFVPINEHSLYPSHALETKRRIQYDTMENRFVRWVLERISSKLKELKLRLSGKSRLQDPLLIKRIGSMQNQLQRLLSLDFLNVGGMKQLSVSLVLQMAPGYREVYRNYLMLMKGLSIQSDLFRLSMKDLAQLYEYWCFLKIHDLLSQKYELLKQDIIKVQRTGIFVTLDKSAKAKMVYRNPSNGEVFTLYYNSLPKGDRSATLGQKPDNVLTLKKNEAAVEYKYIFDAKYRLNPAYEGTPYNERYNQPGPEEEDINTMHRYRDAIVYAEGQGQEYERSMFGAYVLFPYHDEDKFQEHRFYKSIELVNVGAFPFLPNSTDLMEAFLDEIIRDSPEKAYERSTRPRGTKNYYQDKLAGKNILVGSLREPSQLEQALKLNFYHMPLENVTDHKILTQIEYIALYQSKGKFASTGETGIHWYGRVVDWKVLRRKEITERPARRGSEEKLYVKFIIDKWIKRDKPIVSGGRGIYTALYTSKYMFDRALEIAELKLETEEDLIKWREQRRIGTVKVELDHDQVDLAKRVLGIHGSDGLYG</sequence>
<dbReference type="AlphaFoldDB" id="A0A1B2DYJ9"/>
<reference evidence="2" key="1">
    <citation type="submission" date="2016-08" db="EMBL/GenBank/DDBJ databases">
        <title>Complete Genome Seqeunce of Paenibacillus sp. nov. IHBB 9852 from high altitute lake of Indian trans-Himalayas.</title>
        <authorList>
            <person name="Kiran S."/>
            <person name="Swarnkar M.K."/>
            <person name="Rana A."/>
            <person name="Tewari R."/>
            <person name="Gulati A."/>
        </authorList>
    </citation>
    <scope>NUCLEOTIDE SEQUENCE [LARGE SCALE GENOMIC DNA]</scope>
    <source>
        <strain evidence="2">IHBB 9852</strain>
    </source>
</reference>
<dbReference type="InterPro" id="IPR018633">
    <property type="entry name" value="DUF2357"/>
</dbReference>
<dbReference type="KEGG" id="pib:BBD41_09640"/>
<dbReference type="RefSeq" id="WP_099477447.1">
    <property type="nucleotide sequence ID" value="NZ_CP016809.1"/>
</dbReference>
<protein>
    <recommendedName>
        <fullName evidence="1">DUF2357 domain-containing protein</fullName>
    </recommendedName>
</protein>
<organism evidence="2">
    <name type="scientific">Paenibacillus ihbetae</name>
    <dbReference type="NCBI Taxonomy" id="1870820"/>
    <lineage>
        <taxon>Bacteria</taxon>
        <taxon>Bacillati</taxon>
        <taxon>Bacillota</taxon>
        <taxon>Bacilli</taxon>
        <taxon>Bacillales</taxon>
        <taxon>Paenibacillaceae</taxon>
        <taxon>Paenibacillus</taxon>
    </lineage>
</organism>
<dbReference type="EMBL" id="CP016809">
    <property type="protein sequence ID" value="ANY72826.1"/>
    <property type="molecule type" value="Genomic_DNA"/>
</dbReference>
<proteinExistence type="predicted"/>
<dbReference type="Pfam" id="PF09823">
    <property type="entry name" value="DUF2357"/>
    <property type="match status" value="1"/>
</dbReference>
<gene>
    <name evidence="2" type="ORF">BBD41_09640</name>
</gene>
<dbReference type="InterPro" id="IPR007505">
    <property type="entry name" value="PDDEXK_7"/>
</dbReference>
<accession>A0A1B2DYJ9</accession>
<dbReference type="Pfam" id="PF04411">
    <property type="entry name" value="PDDEXK_7"/>
    <property type="match status" value="1"/>
</dbReference>